<dbReference type="Gene3D" id="1.10.472.10">
    <property type="entry name" value="Cyclin-like"/>
    <property type="match status" value="1"/>
</dbReference>
<proteinExistence type="predicted"/>
<evidence type="ECO:0000313" key="2">
    <source>
        <dbReference type="EMBL" id="CAK9140579.1"/>
    </source>
</evidence>
<accession>A0ABC8R6K1</accession>
<dbReference type="AlphaFoldDB" id="A0ABC8R6K1"/>
<dbReference type="SUPFAM" id="SSF47954">
    <property type="entry name" value="Cyclin-like"/>
    <property type="match status" value="1"/>
</dbReference>
<evidence type="ECO:0000256" key="1">
    <source>
        <dbReference type="SAM" id="MobiDB-lite"/>
    </source>
</evidence>
<organism evidence="2 3">
    <name type="scientific">Ilex paraguariensis</name>
    <name type="common">yerba mate</name>
    <dbReference type="NCBI Taxonomy" id="185542"/>
    <lineage>
        <taxon>Eukaryota</taxon>
        <taxon>Viridiplantae</taxon>
        <taxon>Streptophyta</taxon>
        <taxon>Embryophyta</taxon>
        <taxon>Tracheophyta</taxon>
        <taxon>Spermatophyta</taxon>
        <taxon>Magnoliopsida</taxon>
        <taxon>eudicotyledons</taxon>
        <taxon>Gunneridae</taxon>
        <taxon>Pentapetalae</taxon>
        <taxon>asterids</taxon>
        <taxon>campanulids</taxon>
        <taxon>Aquifoliales</taxon>
        <taxon>Aquifoliaceae</taxon>
        <taxon>Ilex</taxon>
    </lineage>
</organism>
<keyword evidence="3" id="KW-1185">Reference proteome</keyword>
<evidence type="ECO:0000313" key="3">
    <source>
        <dbReference type="Proteomes" id="UP001642360"/>
    </source>
</evidence>
<protein>
    <submittedName>
        <fullName evidence="2">Uncharacterized protein</fullName>
    </submittedName>
</protein>
<sequence>MQLALAALRRSNEVQGVLDFERYLRSILSRQHPALTILELTASLSAIDSLVNKLVIRTNADMKHIDRKLKSCRDPGSHEKSKKRKHRSRGSPNE</sequence>
<dbReference type="Proteomes" id="UP001642360">
    <property type="component" value="Unassembled WGS sequence"/>
</dbReference>
<gene>
    <name evidence="2" type="ORF">ILEXP_LOCUS8081</name>
</gene>
<name>A0ABC8R6K1_9AQUA</name>
<dbReference type="InterPro" id="IPR036915">
    <property type="entry name" value="Cyclin-like_sf"/>
</dbReference>
<reference evidence="2 3" key="1">
    <citation type="submission" date="2024-02" db="EMBL/GenBank/DDBJ databases">
        <authorList>
            <person name="Vignale AGUSTIN F."/>
            <person name="Sosa J E."/>
            <person name="Modenutti C."/>
        </authorList>
    </citation>
    <scope>NUCLEOTIDE SEQUENCE [LARGE SCALE GENOMIC DNA]</scope>
</reference>
<feature type="region of interest" description="Disordered" evidence="1">
    <location>
        <begin position="65"/>
        <end position="94"/>
    </location>
</feature>
<feature type="compositionally biased region" description="Basic and acidic residues" evidence="1">
    <location>
        <begin position="65"/>
        <end position="79"/>
    </location>
</feature>
<dbReference type="EMBL" id="CAUOFW020001058">
    <property type="protein sequence ID" value="CAK9140579.1"/>
    <property type="molecule type" value="Genomic_DNA"/>
</dbReference>
<comment type="caution">
    <text evidence="2">The sequence shown here is derived from an EMBL/GenBank/DDBJ whole genome shotgun (WGS) entry which is preliminary data.</text>
</comment>
<feature type="compositionally biased region" description="Basic residues" evidence="1">
    <location>
        <begin position="80"/>
        <end position="94"/>
    </location>
</feature>